<dbReference type="PANTHER" id="PTHR48104:SF30">
    <property type="entry name" value="METACASPASE-1"/>
    <property type="match status" value="1"/>
</dbReference>
<evidence type="ECO:0000313" key="2">
    <source>
        <dbReference type="EMBL" id="GAH07678.1"/>
    </source>
</evidence>
<sequence>AVTRDNMIADFDTAKAQAGKDDLFLFFFSGHGGQATQDQFSEPPPGDDADEYIVLSDGDGGANYYIYDNELGNLIASIPALKKIVIIDACNSGGLIGNSLEVDATPPDYTGTTDSSLSEAISLWANFSGEAYDISPYDALVISASGEREFAWEGDPPYSHGFFTYFLLKTPQYGDDNNDGYITVTEAYAYARTNLLSLFSGDSRVYAPHVSGGPIDFVLFEAQ</sequence>
<name>X1EG96_9ZZZZ</name>
<accession>X1EG96</accession>
<dbReference type="EMBL" id="BART01033467">
    <property type="protein sequence ID" value="GAH07678.1"/>
    <property type="molecule type" value="Genomic_DNA"/>
</dbReference>
<dbReference type="GO" id="GO:0005737">
    <property type="term" value="C:cytoplasm"/>
    <property type="evidence" value="ECO:0007669"/>
    <property type="project" value="TreeGrafter"/>
</dbReference>
<comment type="caution">
    <text evidence="2">The sequence shown here is derived from an EMBL/GenBank/DDBJ whole genome shotgun (WGS) entry which is preliminary data.</text>
</comment>
<evidence type="ECO:0000259" key="1">
    <source>
        <dbReference type="Pfam" id="PF00656"/>
    </source>
</evidence>
<feature type="domain" description="Peptidase C14 caspase" evidence="1">
    <location>
        <begin position="3"/>
        <end position="172"/>
    </location>
</feature>
<dbReference type="PANTHER" id="PTHR48104">
    <property type="entry name" value="METACASPASE-4"/>
    <property type="match status" value="1"/>
</dbReference>
<dbReference type="Gene3D" id="3.40.50.1460">
    <property type="match status" value="1"/>
</dbReference>
<organism evidence="2">
    <name type="scientific">marine sediment metagenome</name>
    <dbReference type="NCBI Taxonomy" id="412755"/>
    <lineage>
        <taxon>unclassified sequences</taxon>
        <taxon>metagenomes</taxon>
        <taxon>ecological metagenomes</taxon>
    </lineage>
</organism>
<protein>
    <recommendedName>
        <fullName evidence="1">Peptidase C14 caspase domain-containing protein</fullName>
    </recommendedName>
</protein>
<reference evidence="2" key="1">
    <citation type="journal article" date="2014" name="Front. Microbiol.">
        <title>High frequency of phylogenetically diverse reductive dehalogenase-homologous genes in deep subseafloor sedimentary metagenomes.</title>
        <authorList>
            <person name="Kawai M."/>
            <person name="Futagami T."/>
            <person name="Toyoda A."/>
            <person name="Takaki Y."/>
            <person name="Nishi S."/>
            <person name="Hori S."/>
            <person name="Arai W."/>
            <person name="Tsubouchi T."/>
            <person name="Morono Y."/>
            <person name="Uchiyama I."/>
            <person name="Ito T."/>
            <person name="Fujiyama A."/>
            <person name="Inagaki F."/>
            <person name="Takami H."/>
        </authorList>
    </citation>
    <scope>NUCLEOTIDE SEQUENCE</scope>
    <source>
        <strain evidence="2">Expedition CK06-06</strain>
    </source>
</reference>
<dbReference type="InterPro" id="IPR029030">
    <property type="entry name" value="Caspase-like_dom_sf"/>
</dbReference>
<dbReference type="InterPro" id="IPR050452">
    <property type="entry name" value="Metacaspase"/>
</dbReference>
<dbReference type="GO" id="GO:0004197">
    <property type="term" value="F:cysteine-type endopeptidase activity"/>
    <property type="evidence" value="ECO:0007669"/>
    <property type="project" value="InterPro"/>
</dbReference>
<gene>
    <name evidence="2" type="ORF">S01H4_57500</name>
</gene>
<dbReference type="InterPro" id="IPR011600">
    <property type="entry name" value="Pept_C14_caspase"/>
</dbReference>
<proteinExistence type="predicted"/>
<dbReference type="GO" id="GO:0006508">
    <property type="term" value="P:proteolysis"/>
    <property type="evidence" value="ECO:0007669"/>
    <property type="project" value="InterPro"/>
</dbReference>
<feature type="non-terminal residue" evidence="2">
    <location>
        <position position="1"/>
    </location>
</feature>
<dbReference type="SUPFAM" id="SSF52129">
    <property type="entry name" value="Caspase-like"/>
    <property type="match status" value="1"/>
</dbReference>
<dbReference type="Pfam" id="PF00656">
    <property type="entry name" value="Peptidase_C14"/>
    <property type="match status" value="1"/>
</dbReference>
<dbReference type="AlphaFoldDB" id="X1EG96"/>